<gene>
    <name evidence="1" type="ORF">UFOPK3376_01953</name>
</gene>
<dbReference type="InterPro" id="IPR023214">
    <property type="entry name" value="HAD_sf"/>
</dbReference>
<dbReference type="SFLD" id="SFLDS00003">
    <property type="entry name" value="Haloacid_Dehalogenase"/>
    <property type="match status" value="1"/>
</dbReference>
<evidence type="ECO:0000313" key="1">
    <source>
        <dbReference type="EMBL" id="CAB4884659.1"/>
    </source>
</evidence>
<name>A0A6J7EWZ4_9ZZZZ</name>
<reference evidence="1" key="1">
    <citation type="submission" date="2020-05" db="EMBL/GenBank/DDBJ databases">
        <authorList>
            <person name="Chiriac C."/>
            <person name="Salcher M."/>
            <person name="Ghai R."/>
            <person name="Kavagutti S V."/>
        </authorList>
    </citation>
    <scope>NUCLEOTIDE SEQUENCE</scope>
</reference>
<dbReference type="NCBIfam" id="TIGR01549">
    <property type="entry name" value="HAD-SF-IA-v1"/>
    <property type="match status" value="1"/>
</dbReference>
<dbReference type="InterPro" id="IPR036412">
    <property type="entry name" value="HAD-like_sf"/>
</dbReference>
<dbReference type="PANTHER" id="PTHR46649">
    <property type="match status" value="1"/>
</dbReference>
<dbReference type="AlphaFoldDB" id="A0A6J7EWZ4"/>
<proteinExistence type="predicted"/>
<accession>A0A6J7EWZ4</accession>
<dbReference type="InterPro" id="IPR006439">
    <property type="entry name" value="HAD-SF_hydro_IA"/>
</dbReference>
<dbReference type="EMBL" id="CAFBLP010000051">
    <property type="protein sequence ID" value="CAB4884659.1"/>
    <property type="molecule type" value="Genomic_DNA"/>
</dbReference>
<dbReference type="Pfam" id="PF00702">
    <property type="entry name" value="Hydrolase"/>
    <property type="match status" value="1"/>
</dbReference>
<dbReference type="SFLD" id="SFLDG01129">
    <property type="entry name" value="C1.5:_HAD__Beta-PGM__Phosphata"/>
    <property type="match status" value="1"/>
</dbReference>
<organism evidence="1">
    <name type="scientific">freshwater metagenome</name>
    <dbReference type="NCBI Taxonomy" id="449393"/>
    <lineage>
        <taxon>unclassified sequences</taxon>
        <taxon>metagenomes</taxon>
        <taxon>ecological metagenomes</taxon>
    </lineage>
</organism>
<protein>
    <submittedName>
        <fullName evidence="1">Unannotated protein</fullName>
    </submittedName>
</protein>
<dbReference type="PANTHER" id="PTHR46649:SF4">
    <property type="entry name" value="HALOACID DEHALOGENASE-LIKE HYDROLASE (HAD) SUPERFAMILY PROTEIN"/>
    <property type="match status" value="1"/>
</dbReference>
<sequence length="221" mass="24158">MSIEAVLLDWGHTLFDTPGSVDFIVAHASEHGVDLSRHDAHELWDDARRRSRNADEIAKGRDKSAALHHSCWIALWTELEERSPGISEALYEFETSSAGWSPYIDTRDLLDGLHSRGIPAVIVSDVAFDLRPILAYFELDHLIHTFVLSGEHGTTKPELELFRLALGAVGLPPERALMVGDNHLNDGAAIDVGLRALLLPPATPGAPRGLQIILDLVDATA</sequence>
<dbReference type="Gene3D" id="3.40.50.1000">
    <property type="entry name" value="HAD superfamily/HAD-like"/>
    <property type="match status" value="1"/>
</dbReference>
<dbReference type="SUPFAM" id="SSF56784">
    <property type="entry name" value="HAD-like"/>
    <property type="match status" value="1"/>
</dbReference>